<dbReference type="GO" id="GO:0045943">
    <property type="term" value="P:positive regulation of transcription by RNA polymerase I"/>
    <property type="evidence" value="ECO:0007669"/>
    <property type="project" value="TreeGrafter"/>
</dbReference>
<name>A0A1J4MSI1_9CRYT</name>
<accession>A0A1J4MSI1</accession>
<dbReference type="GO" id="GO:0030515">
    <property type="term" value="F:snoRNA binding"/>
    <property type="evidence" value="ECO:0007669"/>
    <property type="project" value="TreeGrafter"/>
</dbReference>
<dbReference type="GO" id="GO:0034455">
    <property type="term" value="C:t-UTP complex"/>
    <property type="evidence" value="ECO:0007669"/>
    <property type="project" value="TreeGrafter"/>
</dbReference>
<keyword evidence="1" id="KW-0690">Ribosome biogenesis</keyword>
<comment type="function">
    <text evidence="1">Involved in nucleolar processing of pre-18S ribosomal RNA.</text>
</comment>
<keyword evidence="3" id="KW-1185">Reference proteome</keyword>
<keyword evidence="1" id="KW-0698">rRNA processing</keyword>
<dbReference type="InterPro" id="IPR040191">
    <property type="entry name" value="UTP10"/>
</dbReference>
<dbReference type="GO" id="GO:0030686">
    <property type="term" value="C:90S preribosome"/>
    <property type="evidence" value="ECO:0007669"/>
    <property type="project" value="TreeGrafter"/>
</dbReference>
<comment type="similarity">
    <text evidence="1">Belongs to the HEATR1/UTP10 family.</text>
</comment>
<dbReference type="VEuPathDB" id="CryptoDB:cand_028900"/>
<protein>
    <recommendedName>
        <fullName evidence="1">HEAT repeat-containing protein 1</fullName>
    </recommendedName>
</protein>
<gene>
    <name evidence="2" type="ORF">cand_028900</name>
</gene>
<dbReference type="GO" id="GO:0032040">
    <property type="term" value="C:small-subunit processome"/>
    <property type="evidence" value="ECO:0007669"/>
    <property type="project" value="TreeGrafter"/>
</dbReference>
<dbReference type="Proteomes" id="UP000186804">
    <property type="component" value="Unassembled WGS sequence"/>
</dbReference>
<sequence>MHSELQKQLRSNKLNNLISENIEYNSLKPYRKGKSAVSFLYDTYNSGIKDKLRNTTTLNPYENLNRLQYQCLQCLDELFKLNPKMADENFNLLFQKKEDIKFIQLLTKDEANERFKHLKLLIDYLVPYFMHNSAKLCFEYLIQAYEIHIYLSEYIFFSLLPYHDTGLFARMVQILEMSESSQFFGIANAIKKTRTPIISRSVLSVYLLRNIDAFRILVNFWQNQLSKYSSTKNIPLTNLVTWLIAEMIEELPVTKDKNSEKIEAYLRLIIEDIVLDTCIRKPHYEELRCAGYCILFKLAQISIPLSLDAQNNVVKSIFASIFSKKGYQYILRNLPETLVLLNKWLYHFGTLDKLEFWDFEVIRYILEYQQDFIDAITFLLKWDSDILYVIVMIIKSVIRFQDESKSSIKFIFNLISCLNSSENNINRMGEVYIQALILCIIDLYQVVDNYDSLNMIMDKLNKSNNKDISAAISFALKVCSYQNNGDIGNGLNSLQRCFNSFIIHSRNKSNENLEDDIQEGNLNTLISLLSSPNDAIQSSCFDIIYNMIVKLKSQIVRKEDINISILQMNIFDIAIEHFLSLNYSSQESIDRYNRLIELDFLLDIANYLDSTQLNSNNWRCTYIFKCMIEHLSNSTSISLNKLINIKLKTDFLCFESLFINSLYNVNKNFKEDIMSTLLNIKKLLTYMNERTHNSWSTMTSIEYIYKEKPLMPILFNLSRISSIPEISQMSNDIIEILFPDNQSYLANILNTNQWSDSQIINLFFLLDEIKDSANENDGIHNSTNIQKAEERSLIKNLIDEYESTHTNNNSNKYSDSNYRTGVNQIGIYLMKGKIIKILELLYIKLYSVIAKYVGNAKNESNIGGKIIISLLRFVMIKCILPKTGLTSRILVISLIDTLDVTMKIQSGEILRLPLSHILQSGYDTEEVIIEVIKVYLKALGSSEGNIFNLSTLEHFSNSLFGSPIFHQVIISHCYTVLEILVQRLGLVSDGKDVYEDIQKKDKTDKLTMIMLMFAVFSLSGILQETSTEQRIASIKLCIVLKGELSALSNLEYINISVILEAILGVEKFRRIQTNPNEIVIQKISKKSIRVSNIEEFMDIILTNQVDIISSSKRLNTISSYDNVGSNKLCDISYLYFGILIGLFTYISEDSNEKLEDNIDLGMINFWKLQIIGLVIDITFLDFLADCISSSFSHIIKSFSNQSYISIDGTTSIVVSIYRDLLKEICKNSEEINLNSVETLNDYNQIIKIQMTCIFKPISSISSKKLSDPKLAADIESILRQTFSLTHIWNCLTDDEVVEVISVYLEFTKVNDFKIEESLIFVDISFSICLKLLQYCLYKNRIQLQFTSSLFKFLSQQNIVGSCKLDNEKHLSESISCCCEIIQSCFDIIKEVNPQITDVAGEFTSNSHIHSAILNVVGNLLNCNRHILDITEETEELTLRCIEIYIGYHNRNIDEIEASNLNQNQTVHSSIFAQSPTIVSSLIYILVNIMSDRSYNKLNFDRSVNIVSFIYKWVLVNLPSNRTEWIPSSFKFPLQTYISRISPSHSHLTKVILFKVLVNPLVLDIVNNNNSRNLKNFIKNIESISDIIYLGSNDNKSEYNIMGIKNFEDLGNETTKSSELKTEYYLNSTKNSEHTIILSNTCHPQTFVNCFNYGIALGFTILLKHYSVKFVGIENIGLFISPINAAMINYSEEKPYELLDNIVDLLILKSKQNYKGSMDLLNCFSTLLDIILKDEVIHPLLLDSVVYFIYRSINRISEINKGSDENSEYKRISIIDLSNIVTKLIALESRMESKIFKKLFKNICNVHSKRDISDFSSLKAIKTSYDSTTNGYMELFEENEYSHLIQNRELFSSSILRKIRKSLHFLTSNILKGITAGDLILTLIPHILELCTTKLRNSFINSTQVIGYSIFERYYSKYICENSFLYLMEASAICKGEVQNYISSIPKSNQSYIRKSLISEFCDSIQCLLAYLYSLLPEIINRTDDKEVRSKKSIWIKGWCCIVDMLEIFESACKSEIINVTIPIIVRIFQIKVTDSLLMLPVIKFMIRLVNTADQNSIKSKLKNKNRTYLPKVDQIFINYPLVVENMDLIMEVLVEILSLLIKDFSNDPTIYIQMTPFINLLNILMDTEIGSLFIISNLTRKFLLDILCTETFMVKIDVSFLYELIISELRNNNKDTKDNINQKSTLKIMDHSGIYSYYIRMTYKKYKNDPCTSEMLKLLILFSKVALPIDSFLPNICSIMEELSSKLFLCIKENNSSMKIQKQISFLLWISSFGIVMKDPKTISKNCEFVQEASGLILLIINLLIISISQSYYKYQSLIKDEDNELRKEIIVSKYLSSTLGNGLETTHGFIHSNWLDDDLSRQPIYISKNTSTQNSSSSIEKNKCNNLTGNYWLIEGALTTLTSSFVLKLNGKQLREFVQLVKRLIHRNNQSKLSEIVEKEKQKKKEALHTSGFQLSKPDFDFTRTAYDSNSLNSELTKEYSIRDIYSCRLWVLIITSIIEFLGDFGIYCIIEDFAIDLKCIIDMIQSQALSCVQNIILDQYKDENKGWKEIKRDIKFKTRKFMVLNHFKYGGWYWYDIGIYCMVLIKVIFLNLTQESDLNSGTKDIPIEIEENLITSMITNIEMYALFDKNTYQDISGCGYQWNILLQKSWISCIKALRGHDLVLENLIQSFTERLTSSNETIRLNSVKILLELWKNEICGFTLLPFISHILPGIAELQNDHSEVIIETTKLLIKEIEGRTGQSISEYLKK</sequence>
<keyword evidence="1" id="KW-0539">Nucleus</keyword>
<proteinExistence type="inferred from homology"/>
<dbReference type="PANTHER" id="PTHR13457">
    <property type="entry name" value="BAP28"/>
    <property type="match status" value="1"/>
</dbReference>
<keyword evidence="1" id="KW-0687">Ribonucleoprotein</keyword>
<dbReference type="GO" id="GO:0000462">
    <property type="term" value="P:maturation of SSU-rRNA from tricistronic rRNA transcript (SSU-rRNA, 5.8S rRNA, LSU-rRNA)"/>
    <property type="evidence" value="ECO:0007669"/>
    <property type="project" value="TreeGrafter"/>
</dbReference>
<dbReference type="RefSeq" id="XP_067067707.1">
    <property type="nucleotide sequence ID" value="XM_067213117.1"/>
</dbReference>
<dbReference type="OrthoDB" id="31183at2759"/>
<dbReference type="EMBL" id="LRBS01000076">
    <property type="protein sequence ID" value="OII75861.1"/>
    <property type="molecule type" value="Genomic_DNA"/>
</dbReference>
<dbReference type="GeneID" id="92367074"/>
<dbReference type="PANTHER" id="PTHR13457:SF1">
    <property type="entry name" value="HEAT REPEAT-CONTAINING PROTEIN 1"/>
    <property type="match status" value="1"/>
</dbReference>
<comment type="caution">
    <text evidence="2">The sequence shown here is derived from an EMBL/GenBank/DDBJ whole genome shotgun (WGS) entry which is preliminary data.</text>
</comment>
<comment type="subcellular location">
    <subcellularLocation>
        <location evidence="1">Nucleus</location>
        <location evidence="1">Nucleolus</location>
    </subcellularLocation>
</comment>
<evidence type="ECO:0000313" key="3">
    <source>
        <dbReference type="Proteomes" id="UP000186804"/>
    </source>
</evidence>
<reference evidence="2 3" key="1">
    <citation type="submission" date="2016-10" db="EMBL/GenBank/DDBJ databases">
        <title>Reductive evolution of mitochondrial metabolism and differential evolution of invasion-related proteins in Cryptosporidium.</title>
        <authorList>
            <person name="Liu S."/>
            <person name="Roellig D.M."/>
            <person name="Guo Y."/>
            <person name="Li N."/>
            <person name="Frace M.A."/>
            <person name="Tang K."/>
            <person name="Zhang L."/>
            <person name="Feng Y."/>
            <person name="Xiao L."/>
        </authorList>
    </citation>
    <scope>NUCLEOTIDE SEQUENCE [LARGE SCALE GENOMIC DNA]</scope>
    <source>
        <strain evidence="2">30847</strain>
    </source>
</reference>
<organism evidence="2 3">
    <name type="scientific">Cryptosporidium andersoni</name>
    <dbReference type="NCBI Taxonomy" id="117008"/>
    <lineage>
        <taxon>Eukaryota</taxon>
        <taxon>Sar</taxon>
        <taxon>Alveolata</taxon>
        <taxon>Apicomplexa</taxon>
        <taxon>Conoidasida</taxon>
        <taxon>Coccidia</taxon>
        <taxon>Eucoccidiorida</taxon>
        <taxon>Eimeriorina</taxon>
        <taxon>Cryptosporidiidae</taxon>
        <taxon>Cryptosporidium</taxon>
    </lineage>
</organism>
<evidence type="ECO:0000256" key="1">
    <source>
        <dbReference type="RuleBase" id="RU367065"/>
    </source>
</evidence>
<evidence type="ECO:0000313" key="2">
    <source>
        <dbReference type="EMBL" id="OII75861.1"/>
    </source>
</evidence>